<evidence type="ECO:0000313" key="4">
    <source>
        <dbReference type="Proteomes" id="UP000199533"/>
    </source>
</evidence>
<dbReference type="InterPro" id="IPR035985">
    <property type="entry name" value="Ubiquitin-activating_enz"/>
</dbReference>
<dbReference type="InterPro" id="IPR000594">
    <property type="entry name" value="ThiF_NAD_FAD-bd"/>
</dbReference>
<dbReference type="RefSeq" id="WP_090697576.1">
    <property type="nucleotide sequence ID" value="NZ_FOSP01000005.1"/>
</dbReference>
<dbReference type="STRING" id="52441.SAMN05216302_100558"/>
<organism evidence="3 4">
    <name type="scientific">Nitrosomonas aestuarii</name>
    <dbReference type="NCBI Taxonomy" id="52441"/>
    <lineage>
        <taxon>Bacteria</taxon>
        <taxon>Pseudomonadati</taxon>
        <taxon>Pseudomonadota</taxon>
        <taxon>Betaproteobacteria</taxon>
        <taxon>Nitrosomonadales</taxon>
        <taxon>Nitrosomonadaceae</taxon>
        <taxon>Nitrosomonas</taxon>
    </lineage>
</organism>
<feature type="domain" description="THIF-type NAD/FAD binding fold" evidence="2">
    <location>
        <begin position="23"/>
        <end position="274"/>
    </location>
</feature>
<keyword evidence="4" id="KW-1185">Reference proteome</keyword>
<dbReference type="InterPro" id="IPR045886">
    <property type="entry name" value="ThiF/MoeB/HesA"/>
</dbReference>
<dbReference type="GO" id="GO:0061503">
    <property type="term" value="F:tRNA threonylcarbamoyladenosine dehydratase"/>
    <property type="evidence" value="ECO:0007669"/>
    <property type="project" value="TreeGrafter"/>
</dbReference>
<feature type="transmembrane region" description="Helical" evidence="1">
    <location>
        <begin position="156"/>
        <end position="174"/>
    </location>
</feature>
<dbReference type="EMBL" id="FOSP01000005">
    <property type="protein sequence ID" value="SFK38379.1"/>
    <property type="molecule type" value="Genomic_DNA"/>
</dbReference>
<dbReference type="PANTHER" id="PTHR43267">
    <property type="entry name" value="TRNA THREONYLCARBAMOYLADENOSINE DEHYDRATASE"/>
    <property type="match status" value="1"/>
</dbReference>
<proteinExistence type="predicted"/>
<accession>A0A1I3Z4A1</accession>
<keyword evidence="1" id="KW-1133">Transmembrane helix</keyword>
<dbReference type="PANTHER" id="PTHR43267:SF1">
    <property type="entry name" value="TRNA THREONYLCARBAMOYLADENOSINE DEHYDRATASE"/>
    <property type="match status" value="1"/>
</dbReference>
<keyword evidence="1" id="KW-0812">Transmembrane</keyword>
<evidence type="ECO:0000313" key="3">
    <source>
        <dbReference type="EMBL" id="SFK38379.1"/>
    </source>
</evidence>
<dbReference type="SUPFAM" id="SSF69572">
    <property type="entry name" value="Activating enzymes of the ubiquitin-like proteins"/>
    <property type="match status" value="1"/>
</dbReference>
<dbReference type="GO" id="GO:0061504">
    <property type="term" value="P:cyclic threonylcarbamoyladenosine biosynthetic process"/>
    <property type="evidence" value="ECO:0007669"/>
    <property type="project" value="TreeGrafter"/>
</dbReference>
<dbReference type="Gene3D" id="3.40.50.720">
    <property type="entry name" value="NAD(P)-binding Rossmann-like Domain"/>
    <property type="match status" value="1"/>
</dbReference>
<evidence type="ECO:0000256" key="1">
    <source>
        <dbReference type="SAM" id="Phobius"/>
    </source>
</evidence>
<reference evidence="4" key="1">
    <citation type="submission" date="2016-10" db="EMBL/GenBank/DDBJ databases">
        <authorList>
            <person name="Varghese N."/>
            <person name="Submissions S."/>
        </authorList>
    </citation>
    <scope>NUCLEOTIDE SEQUENCE [LARGE SCALE GENOMIC DNA]</scope>
    <source>
        <strain evidence="4">Nm69</strain>
    </source>
</reference>
<dbReference type="AlphaFoldDB" id="A0A1I3Z4A1"/>
<dbReference type="CDD" id="cd01483">
    <property type="entry name" value="E1_enzyme_family"/>
    <property type="match status" value="1"/>
</dbReference>
<keyword evidence="1" id="KW-0472">Membrane</keyword>
<evidence type="ECO:0000259" key="2">
    <source>
        <dbReference type="Pfam" id="PF00899"/>
    </source>
</evidence>
<dbReference type="Proteomes" id="UP000199533">
    <property type="component" value="Unassembled WGS sequence"/>
</dbReference>
<protein>
    <submittedName>
        <fullName evidence="3">ThiF family protein</fullName>
    </submittedName>
</protein>
<dbReference type="NCBIfam" id="NF006077">
    <property type="entry name" value="PRK08223.1"/>
    <property type="match status" value="1"/>
</dbReference>
<dbReference type="OrthoDB" id="272552at2"/>
<sequence>MKTHEPLSKESSAASWSYDKAFSRNLGLISPQEQEKLRTSRAAILGLGGVGGVNLVTLARLGISKFTIADPDNFEIGNINRQYGAMCSTAGHSKAQVMQNIILDINPEAEIKVITDPVGPDNADDFLEGADVLVDGIDAFEIDIRRLLYRKAYEKGIYALGAGPVGFSTVWVIFGPEHMPFDRYFDLSDHLNSTEKFAAYIVGMAPAGLHRSYIDLSYINIKQRTGPSAGLACHLASGVIAAEVLKILLRRGRIYGAPYYHQFDAYRGRLVRRRLIWGNRSPLQYIKRRWLVNFIKQKTQSA</sequence>
<dbReference type="Pfam" id="PF00899">
    <property type="entry name" value="ThiF"/>
    <property type="match status" value="1"/>
</dbReference>
<dbReference type="GO" id="GO:0008641">
    <property type="term" value="F:ubiquitin-like modifier activating enzyme activity"/>
    <property type="evidence" value="ECO:0007669"/>
    <property type="project" value="InterPro"/>
</dbReference>
<gene>
    <name evidence="3" type="ORF">SAMN05216302_100558</name>
</gene>
<name>A0A1I3Z4A1_9PROT</name>